<dbReference type="InterPro" id="IPR037185">
    <property type="entry name" value="EmrE-like"/>
</dbReference>
<dbReference type="GO" id="GO:0016020">
    <property type="term" value="C:membrane"/>
    <property type="evidence" value="ECO:0007669"/>
    <property type="project" value="UniProtKB-SubCell"/>
</dbReference>
<feature type="domain" description="EamA" evidence="7">
    <location>
        <begin position="8"/>
        <end position="133"/>
    </location>
</feature>
<comment type="similarity">
    <text evidence="2">Belongs to the EamA transporter family.</text>
</comment>
<feature type="transmembrane region" description="Helical" evidence="6">
    <location>
        <begin position="234"/>
        <end position="253"/>
    </location>
</feature>
<proteinExistence type="inferred from homology"/>
<dbReference type="eggNOG" id="COG0697">
    <property type="taxonomic scope" value="Bacteria"/>
</dbReference>
<dbReference type="AlphaFoldDB" id="G2J8Q8"/>
<comment type="subcellular location">
    <subcellularLocation>
        <location evidence="1">Membrane</location>
        <topology evidence="1">Multi-pass membrane protein</topology>
    </subcellularLocation>
</comment>
<dbReference type="PANTHER" id="PTHR32322:SF2">
    <property type="entry name" value="EAMA DOMAIN-CONTAINING PROTEIN"/>
    <property type="match status" value="1"/>
</dbReference>
<accession>G2J8Q8</accession>
<feature type="transmembrane region" description="Helical" evidence="6">
    <location>
        <begin position="117"/>
        <end position="134"/>
    </location>
</feature>
<feature type="transmembrane region" description="Helical" evidence="6">
    <location>
        <begin position="7"/>
        <end position="24"/>
    </location>
</feature>
<dbReference type="InterPro" id="IPR050638">
    <property type="entry name" value="AA-Vitamin_Transporters"/>
</dbReference>
<dbReference type="Proteomes" id="UP000054051">
    <property type="component" value="Unassembled WGS sequence"/>
</dbReference>
<evidence type="ECO:0000256" key="5">
    <source>
        <dbReference type="ARBA" id="ARBA00023136"/>
    </source>
</evidence>
<keyword evidence="4 6" id="KW-1133">Transmembrane helix</keyword>
<feature type="transmembrane region" description="Helical" evidence="6">
    <location>
        <begin position="206"/>
        <end position="227"/>
    </location>
</feature>
<comment type="caution">
    <text evidence="8">The sequence shown here is derived from an EMBL/GenBank/DDBJ whole genome shotgun (WGS) entry which is preliminary data.</text>
</comment>
<evidence type="ECO:0000256" key="1">
    <source>
        <dbReference type="ARBA" id="ARBA00004141"/>
    </source>
</evidence>
<evidence type="ECO:0000313" key="8">
    <source>
        <dbReference type="EMBL" id="CCD29155.1"/>
    </source>
</evidence>
<dbReference type="SUPFAM" id="SSF103481">
    <property type="entry name" value="Multidrug resistance efflux transporter EmrE"/>
    <property type="match status" value="2"/>
</dbReference>
<sequence length="295" mass="30929">MNFIERALVGAIWGASFLFMRIGAPEFGPFALAALRVAIAALVLSPVLCSTTARTQLAQHVKPLFVVGMTNSAMPFCLFAYAMLSLSAGFESILNATAPLWGALIAYVWLRVPLTWLQAAGLLIGLAGVAALVWDGKGGAHGLSAWAAIIATLGATLCYGFAANYAKQRLAHVLPGVVAFGGHLSASAVLLPLALLFWPARPVSAAAWYAVGALGILCTGIGFMLYFRLVKRAGAAYAMSSIFLVPIFGTLWGVCFLCERVTLKMILGCAIILVGTMLASGAVKGPARLRLAKRA</sequence>
<dbReference type="RefSeq" id="WP_006682392.1">
    <property type="nucleotide sequence ID" value="NZ_CAFB01000038.1"/>
</dbReference>
<keyword evidence="5 6" id="KW-0472">Membrane</keyword>
<feature type="transmembrane region" description="Helical" evidence="6">
    <location>
        <begin position="30"/>
        <end position="52"/>
    </location>
</feature>
<evidence type="ECO:0000256" key="6">
    <source>
        <dbReference type="SAM" id="Phobius"/>
    </source>
</evidence>
<feature type="transmembrane region" description="Helical" evidence="6">
    <location>
        <begin position="146"/>
        <end position="165"/>
    </location>
</feature>
<feature type="transmembrane region" description="Helical" evidence="6">
    <location>
        <begin position="92"/>
        <end position="110"/>
    </location>
</feature>
<feature type="transmembrane region" description="Helical" evidence="6">
    <location>
        <begin position="177"/>
        <end position="200"/>
    </location>
</feature>
<feature type="domain" description="EamA" evidence="7">
    <location>
        <begin position="148"/>
        <end position="280"/>
    </location>
</feature>
<gene>
    <name evidence="8" type="ORF">CAGGBEG34_210015</name>
</gene>
<evidence type="ECO:0000259" key="7">
    <source>
        <dbReference type="Pfam" id="PF00892"/>
    </source>
</evidence>
<dbReference type="InterPro" id="IPR000620">
    <property type="entry name" value="EamA_dom"/>
</dbReference>
<name>G2J8Q8_9BURK</name>
<evidence type="ECO:0000256" key="3">
    <source>
        <dbReference type="ARBA" id="ARBA00022692"/>
    </source>
</evidence>
<protein>
    <recommendedName>
        <fullName evidence="7">EamA domain-containing protein</fullName>
    </recommendedName>
</protein>
<evidence type="ECO:0000256" key="2">
    <source>
        <dbReference type="ARBA" id="ARBA00007362"/>
    </source>
</evidence>
<keyword evidence="9" id="KW-1185">Reference proteome</keyword>
<dbReference type="PANTHER" id="PTHR32322">
    <property type="entry name" value="INNER MEMBRANE TRANSPORTER"/>
    <property type="match status" value="1"/>
</dbReference>
<keyword evidence="3 6" id="KW-0812">Transmembrane</keyword>
<reference evidence="8 9" key="1">
    <citation type="submission" date="2011-08" db="EMBL/GenBank/DDBJ databases">
        <title>The genome of the obligate endobacterium of an arbuscular mycorrhizal fungus reveals an interphylum network of nutritional interactions.</title>
        <authorList>
            <person name="Ghignone S."/>
            <person name="Salvioli A."/>
            <person name="Anca I."/>
            <person name="Lumini E."/>
            <person name="Ortu G."/>
            <person name="Petiti L."/>
            <person name="Cruveiller S."/>
            <person name="Bianciotto V."/>
            <person name="Piffanelli P."/>
            <person name="Lanfranco L."/>
            <person name="Bonfante P."/>
        </authorList>
    </citation>
    <scope>NUCLEOTIDE SEQUENCE [LARGE SCALE GENOMIC DNA]</scope>
    <source>
        <strain evidence="8 9">BEG34</strain>
    </source>
</reference>
<organism evidence="8 9">
    <name type="scientific">Candidatus Glomeribacter gigasporarum BEG34</name>
    <dbReference type="NCBI Taxonomy" id="1070319"/>
    <lineage>
        <taxon>Bacteria</taxon>
        <taxon>Pseudomonadati</taxon>
        <taxon>Pseudomonadota</taxon>
        <taxon>Betaproteobacteria</taxon>
        <taxon>Burkholderiales</taxon>
        <taxon>Burkholderiaceae</taxon>
        <taxon>Candidatus Glomeribacter</taxon>
    </lineage>
</organism>
<dbReference type="OrthoDB" id="9810556at2"/>
<evidence type="ECO:0000256" key="4">
    <source>
        <dbReference type="ARBA" id="ARBA00022989"/>
    </source>
</evidence>
<dbReference type="Pfam" id="PF00892">
    <property type="entry name" value="EamA"/>
    <property type="match status" value="2"/>
</dbReference>
<dbReference type="EMBL" id="CAFB01000038">
    <property type="protein sequence ID" value="CCD29155.1"/>
    <property type="molecule type" value="Genomic_DNA"/>
</dbReference>
<feature type="transmembrane region" description="Helical" evidence="6">
    <location>
        <begin position="64"/>
        <end position="86"/>
    </location>
</feature>
<evidence type="ECO:0000313" key="9">
    <source>
        <dbReference type="Proteomes" id="UP000054051"/>
    </source>
</evidence>
<feature type="transmembrane region" description="Helical" evidence="6">
    <location>
        <begin position="265"/>
        <end position="283"/>
    </location>
</feature>
<dbReference type="STRING" id="1070319.CAGGBEG34_210015"/>